<keyword evidence="4 6" id="KW-1133">Transmembrane helix</keyword>
<evidence type="ECO:0000256" key="5">
    <source>
        <dbReference type="ARBA" id="ARBA00023136"/>
    </source>
</evidence>
<evidence type="ECO:0000256" key="1">
    <source>
        <dbReference type="ARBA" id="ARBA00004651"/>
    </source>
</evidence>
<gene>
    <name evidence="8" type="ORF">H9830_12275</name>
</gene>
<evidence type="ECO:0000256" key="6">
    <source>
        <dbReference type="SAM" id="Phobius"/>
    </source>
</evidence>
<feature type="transmembrane region" description="Helical" evidence="6">
    <location>
        <begin position="38"/>
        <end position="61"/>
    </location>
</feature>
<dbReference type="Pfam" id="PF13396">
    <property type="entry name" value="PLDc_N"/>
    <property type="match status" value="1"/>
</dbReference>
<sequence length="73" mass="8006">MTLGNLAMALYIAFDLVIKIVAIGVVPENRKPSSSTAWLLLILFIPVVGVPLFLLIGSPYINKRRQNIQAQAN</sequence>
<dbReference type="InterPro" id="IPR027379">
    <property type="entry name" value="CLS_N"/>
</dbReference>
<dbReference type="EMBL" id="DXDC01000370">
    <property type="protein sequence ID" value="HIY67038.1"/>
    <property type="molecule type" value="Genomic_DNA"/>
</dbReference>
<reference evidence="8" key="1">
    <citation type="journal article" date="2021" name="PeerJ">
        <title>Extensive microbial diversity within the chicken gut microbiome revealed by metagenomics and culture.</title>
        <authorList>
            <person name="Gilroy R."/>
            <person name="Ravi A."/>
            <person name="Getino M."/>
            <person name="Pursley I."/>
            <person name="Horton D.L."/>
            <person name="Alikhan N.F."/>
            <person name="Baker D."/>
            <person name="Gharbi K."/>
            <person name="Hall N."/>
            <person name="Watson M."/>
            <person name="Adriaenssens E.M."/>
            <person name="Foster-Nyarko E."/>
            <person name="Jarju S."/>
            <person name="Secka A."/>
            <person name="Antonio M."/>
            <person name="Oren A."/>
            <person name="Chaudhuri R.R."/>
            <person name="La Ragione R."/>
            <person name="Hildebrand F."/>
            <person name="Pallen M.J."/>
        </authorList>
    </citation>
    <scope>NUCLEOTIDE SEQUENCE</scope>
    <source>
        <strain evidence="8">ChiGjej1B1-98</strain>
    </source>
</reference>
<dbReference type="GO" id="GO:0005886">
    <property type="term" value="C:plasma membrane"/>
    <property type="evidence" value="ECO:0007669"/>
    <property type="project" value="UniProtKB-SubCell"/>
</dbReference>
<keyword evidence="3 6" id="KW-0812">Transmembrane</keyword>
<dbReference type="AlphaFoldDB" id="A0A9D2CAQ6"/>
<keyword evidence="5 6" id="KW-0472">Membrane</keyword>
<evidence type="ECO:0000256" key="2">
    <source>
        <dbReference type="ARBA" id="ARBA00022475"/>
    </source>
</evidence>
<protein>
    <submittedName>
        <fullName evidence="8">PLDc N-terminal domain-containing protein</fullName>
    </submittedName>
</protein>
<name>A0A9D2CAQ6_9MICO</name>
<dbReference type="Proteomes" id="UP000824005">
    <property type="component" value="Unassembled WGS sequence"/>
</dbReference>
<feature type="transmembrane region" description="Helical" evidence="6">
    <location>
        <begin position="6"/>
        <end position="26"/>
    </location>
</feature>
<accession>A0A9D2CAQ6</accession>
<proteinExistence type="predicted"/>
<feature type="non-terminal residue" evidence="8">
    <location>
        <position position="73"/>
    </location>
</feature>
<organism evidence="8 9">
    <name type="scientific">Candidatus Agrococcus pullicola</name>
    <dbReference type="NCBI Taxonomy" id="2838429"/>
    <lineage>
        <taxon>Bacteria</taxon>
        <taxon>Bacillati</taxon>
        <taxon>Actinomycetota</taxon>
        <taxon>Actinomycetes</taxon>
        <taxon>Micrococcales</taxon>
        <taxon>Microbacteriaceae</taxon>
        <taxon>Agrococcus</taxon>
    </lineage>
</organism>
<evidence type="ECO:0000313" key="9">
    <source>
        <dbReference type="Proteomes" id="UP000824005"/>
    </source>
</evidence>
<reference evidence="8" key="2">
    <citation type="submission" date="2021-04" db="EMBL/GenBank/DDBJ databases">
        <authorList>
            <person name="Gilroy R."/>
        </authorList>
    </citation>
    <scope>NUCLEOTIDE SEQUENCE</scope>
    <source>
        <strain evidence="8">ChiGjej1B1-98</strain>
    </source>
</reference>
<keyword evidence="2" id="KW-1003">Cell membrane</keyword>
<evidence type="ECO:0000259" key="7">
    <source>
        <dbReference type="Pfam" id="PF13396"/>
    </source>
</evidence>
<comment type="subcellular location">
    <subcellularLocation>
        <location evidence="1">Cell membrane</location>
        <topology evidence="1">Multi-pass membrane protein</topology>
    </subcellularLocation>
</comment>
<comment type="caution">
    <text evidence="8">The sequence shown here is derived from an EMBL/GenBank/DDBJ whole genome shotgun (WGS) entry which is preliminary data.</text>
</comment>
<feature type="domain" description="Cardiolipin synthase N-terminal" evidence="7">
    <location>
        <begin position="13"/>
        <end position="57"/>
    </location>
</feature>
<evidence type="ECO:0000256" key="3">
    <source>
        <dbReference type="ARBA" id="ARBA00022692"/>
    </source>
</evidence>
<evidence type="ECO:0000313" key="8">
    <source>
        <dbReference type="EMBL" id="HIY67038.1"/>
    </source>
</evidence>
<evidence type="ECO:0000256" key="4">
    <source>
        <dbReference type="ARBA" id="ARBA00022989"/>
    </source>
</evidence>